<gene>
    <name evidence="15" type="ORF">RND81_05G259900</name>
</gene>
<dbReference type="PANTHER" id="PTHR10336">
    <property type="entry name" value="PHOSPHOINOSITIDE-SPECIFIC PHOSPHOLIPASE C FAMILY PROTEIN"/>
    <property type="match status" value="1"/>
</dbReference>
<dbReference type="InterPro" id="IPR035892">
    <property type="entry name" value="C2_domain_sf"/>
</dbReference>
<dbReference type="SMART" id="SM00148">
    <property type="entry name" value="PLCXc"/>
    <property type="match status" value="1"/>
</dbReference>
<proteinExistence type="predicted"/>
<dbReference type="PROSITE" id="PS50008">
    <property type="entry name" value="PIPLC_Y_DOMAIN"/>
    <property type="match status" value="1"/>
</dbReference>
<dbReference type="PANTHER" id="PTHR10336:SF105">
    <property type="entry name" value="PHOSPHOINOSITIDE PHOSPHOLIPASE C 1"/>
    <property type="match status" value="1"/>
</dbReference>
<dbReference type="EC" id="3.1.4.11" evidence="4 11"/>
<dbReference type="InterPro" id="IPR017946">
    <property type="entry name" value="PLC-like_Pdiesterase_TIM-brl"/>
</dbReference>
<dbReference type="Gene3D" id="2.60.40.150">
    <property type="entry name" value="C2 domain"/>
    <property type="match status" value="1"/>
</dbReference>
<dbReference type="SMART" id="SM00149">
    <property type="entry name" value="PLCYc"/>
    <property type="match status" value="1"/>
</dbReference>
<dbReference type="Pfam" id="PF00387">
    <property type="entry name" value="PI-PLC-Y"/>
    <property type="match status" value="1"/>
</dbReference>
<evidence type="ECO:0000256" key="2">
    <source>
        <dbReference type="ARBA" id="ARBA00001913"/>
    </source>
</evidence>
<feature type="region of interest" description="Disordered" evidence="12">
    <location>
        <begin position="295"/>
        <end position="315"/>
    </location>
</feature>
<evidence type="ECO:0000256" key="6">
    <source>
        <dbReference type="ARBA" id="ARBA00022801"/>
    </source>
</evidence>
<evidence type="ECO:0000256" key="8">
    <source>
        <dbReference type="ARBA" id="ARBA00023098"/>
    </source>
</evidence>
<dbReference type="InterPro" id="IPR000008">
    <property type="entry name" value="C2_dom"/>
</dbReference>
<keyword evidence="5" id="KW-1003">Cell membrane</keyword>
<protein>
    <recommendedName>
        <fullName evidence="4 11">Phosphoinositide phospholipase C</fullName>
        <ecNumber evidence="4 11">3.1.4.11</ecNumber>
    </recommendedName>
</protein>
<dbReference type="GO" id="GO:0048015">
    <property type="term" value="P:phosphatidylinositol-mediated signaling"/>
    <property type="evidence" value="ECO:0007669"/>
    <property type="project" value="TreeGrafter"/>
</dbReference>
<dbReference type="FunFam" id="2.60.40.150:FF:000060">
    <property type="entry name" value="Phosphoinositide phospholipase C"/>
    <property type="match status" value="1"/>
</dbReference>
<evidence type="ECO:0000256" key="3">
    <source>
        <dbReference type="ARBA" id="ARBA00004202"/>
    </source>
</evidence>
<evidence type="ECO:0000256" key="1">
    <source>
        <dbReference type="ARBA" id="ARBA00001195"/>
    </source>
</evidence>
<keyword evidence="10" id="KW-0807">Transducer</keyword>
<dbReference type="InterPro" id="IPR001192">
    <property type="entry name" value="PI-PLC_fam"/>
</dbReference>
<dbReference type="Gene3D" id="1.10.238.10">
    <property type="entry name" value="EF-hand"/>
    <property type="match status" value="1"/>
</dbReference>
<dbReference type="PRINTS" id="PR00390">
    <property type="entry name" value="PHPHLIPASEC"/>
</dbReference>
<evidence type="ECO:0000256" key="12">
    <source>
        <dbReference type="SAM" id="MobiDB-lite"/>
    </source>
</evidence>
<dbReference type="Proteomes" id="UP001443914">
    <property type="component" value="Unassembled WGS sequence"/>
</dbReference>
<reference evidence="15" key="1">
    <citation type="submission" date="2024-03" db="EMBL/GenBank/DDBJ databases">
        <title>WGS assembly of Saponaria officinalis var. Norfolk2.</title>
        <authorList>
            <person name="Jenkins J."/>
            <person name="Shu S."/>
            <person name="Grimwood J."/>
            <person name="Barry K."/>
            <person name="Goodstein D."/>
            <person name="Schmutz J."/>
            <person name="Leebens-Mack J."/>
            <person name="Osbourn A."/>
        </authorList>
    </citation>
    <scope>NUCLEOTIDE SEQUENCE [LARGE SCALE GENOMIC DNA]</scope>
    <source>
        <strain evidence="15">JIC</strain>
    </source>
</reference>
<evidence type="ECO:0000259" key="14">
    <source>
        <dbReference type="PROSITE" id="PS50008"/>
    </source>
</evidence>
<dbReference type="EMBL" id="JBDFQZ010000005">
    <property type="protein sequence ID" value="KAK9727127.1"/>
    <property type="molecule type" value="Genomic_DNA"/>
</dbReference>
<evidence type="ECO:0000256" key="4">
    <source>
        <dbReference type="ARBA" id="ARBA00012368"/>
    </source>
</evidence>
<dbReference type="SMART" id="SM00239">
    <property type="entry name" value="C2"/>
    <property type="match status" value="1"/>
</dbReference>
<sequence length="585" mass="66855">MEEFKRYLSSKSDHIKQSRQAYKFCFCFSRIFRLKMAEPPEDVVNVFRDYSDNGVMSAEQLYAFLKDYQGEERITITDAQDIFAKHLYIFQRGLNLNAFFSYLSGDLNPPISTEVHHNMTAPLAHYFLYTGHNSYLTGNQLSSNSSIDPIIRALNNGVRVIELDLWPSKKGDVEVCHGRTLTSSVKLSKCLQAIKDNAFKVSEFPVIITFEDHLENALLRKKVAEMVNATFGAMLYRRADFPEFPSPETLKGKILISTKPPESIDSHKDDEHEDLHKQEFNDKTVPIVLNEGDLKHESSAQTKVNNEVEEDDEDDGVVPEYRDLIAIRARKLKGELGNLLKDDSKGVGRLSMSEQRLQQYVKTYATDIVRFTQKNLLRVYPKGSRIMSSNYNPLTGWIHGAQMVAFNMQGFGKNLSIMQGMFRANGGCGYVKKPDVLLSNNAFSPSIKGDVKTILKVKVYMGEGWHLEFRPTHFDPLSPPDFFAKINVYGVPADMRKASTDPIEDQWAPVWNKEFRFPLTVPELALLRIRVLEHDYTRRHDFGGQTCLPVSELRSGIRAVPLYSKEGEKYKHVKLLINFQFLHVD</sequence>
<dbReference type="SUPFAM" id="SSF51695">
    <property type="entry name" value="PLC-like phosphodiesterases"/>
    <property type="match status" value="1"/>
</dbReference>
<keyword evidence="9" id="KW-0472">Membrane</keyword>
<feature type="domain" description="C2" evidence="13">
    <location>
        <begin position="432"/>
        <end position="564"/>
    </location>
</feature>
<comment type="subcellular location">
    <subcellularLocation>
        <location evidence="3">Cell membrane</location>
        <topology evidence="3">Peripheral membrane protein</topology>
    </subcellularLocation>
</comment>
<keyword evidence="8 11" id="KW-0443">Lipid metabolism</keyword>
<dbReference type="SUPFAM" id="SSF49562">
    <property type="entry name" value="C2 domain (Calcium/lipid-binding domain, CaLB)"/>
    <property type="match status" value="1"/>
</dbReference>
<dbReference type="Pfam" id="PF00388">
    <property type="entry name" value="PI-PLC-X"/>
    <property type="match status" value="1"/>
</dbReference>
<dbReference type="GO" id="GO:0016042">
    <property type="term" value="P:lipid catabolic process"/>
    <property type="evidence" value="ECO:0007669"/>
    <property type="project" value="UniProtKB-KW"/>
</dbReference>
<dbReference type="InterPro" id="IPR000909">
    <property type="entry name" value="PLipase_C_PInositol-sp_X_dom"/>
</dbReference>
<dbReference type="PROSITE" id="PS50007">
    <property type="entry name" value="PIPLC_X_DOMAIN"/>
    <property type="match status" value="1"/>
</dbReference>
<dbReference type="GO" id="GO:0006950">
    <property type="term" value="P:response to stress"/>
    <property type="evidence" value="ECO:0007669"/>
    <property type="project" value="UniProtKB-ARBA"/>
</dbReference>
<accession>A0AAW1KX92</accession>
<evidence type="ECO:0000256" key="9">
    <source>
        <dbReference type="ARBA" id="ARBA00023136"/>
    </source>
</evidence>
<evidence type="ECO:0000256" key="7">
    <source>
        <dbReference type="ARBA" id="ARBA00022963"/>
    </source>
</evidence>
<evidence type="ECO:0000313" key="15">
    <source>
        <dbReference type="EMBL" id="KAK9727127.1"/>
    </source>
</evidence>
<comment type="caution">
    <text evidence="15">The sequence shown here is derived from an EMBL/GenBank/DDBJ whole genome shotgun (WGS) entry which is preliminary data.</text>
</comment>
<dbReference type="Pfam" id="PF00168">
    <property type="entry name" value="C2"/>
    <property type="match status" value="1"/>
</dbReference>
<dbReference type="AlphaFoldDB" id="A0AAW1KX92"/>
<dbReference type="CDD" id="cd00275">
    <property type="entry name" value="C2_PLC_like"/>
    <property type="match status" value="1"/>
</dbReference>
<dbReference type="GO" id="GO:0005886">
    <property type="term" value="C:plasma membrane"/>
    <property type="evidence" value="ECO:0007669"/>
    <property type="project" value="UniProtKB-SubCell"/>
</dbReference>
<dbReference type="InterPro" id="IPR001711">
    <property type="entry name" value="PLipase_C_Pinositol-sp_Y"/>
</dbReference>
<keyword evidence="16" id="KW-1185">Reference proteome</keyword>
<evidence type="ECO:0000256" key="5">
    <source>
        <dbReference type="ARBA" id="ARBA00022475"/>
    </source>
</evidence>
<dbReference type="Gene3D" id="3.20.20.190">
    <property type="entry name" value="Phosphatidylinositol (PI) phosphodiesterase"/>
    <property type="match status" value="1"/>
</dbReference>
<evidence type="ECO:0000256" key="10">
    <source>
        <dbReference type="ARBA" id="ARBA00023224"/>
    </source>
</evidence>
<evidence type="ECO:0000313" key="16">
    <source>
        <dbReference type="Proteomes" id="UP001443914"/>
    </source>
</evidence>
<dbReference type="GO" id="GO:0004435">
    <property type="term" value="F:phosphatidylinositol-4,5-bisphosphate phospholipase C activity"/>
    <property type="evidence" value="ECO:0007669"/>
    <property type="project" value="UniProtKB-EC"/>
</dbReference>
<keyword evidence="6 11" id="KW-0378">Hydrolase</keyword>
<evidence type="ECO:0000259" key="13">
    <source>
        <dbReference type="PROSITE" id="PS50004"/>
    </source>
</evidence>
<name>A0AAW1KX92_SAPOF</name>
<dbReference type="PROSITE" id="PS50004">
    <property type="entry name" value="C2"/>
    <property type="match status" value="1"/>
</dbReference>
<organism evidence="15 16">
    <name type="scientific">Saponaria officinalis</name>
    <name type="common">Common soapwort</name>
    <name type="synonym">Lychnis saponaria</name>
    <dbReference type="NCBI Taxonomy" id="3572"/>
    <lineage>
        <taxon>Eukaryota</taxon>
        <taxon>Viridiplantae</taxon>
        <taxon>Streptophyta</taxon>
        <taxon>Embryophyta</taxon>
        <taxon>Tracheophyta</taxon>
        <taxon>Spermatophyta</taxon>
        <taxon>Magnoliopsida</taxon>
        <taxon>eudicotyledons</taxon>
        <taxon>Gunneridae</taxon>
        <taxon>Pentapetalae</taxon>
        <taxon>Caryophyllales</taxon>
        <taxon>Caryophyllaceae</taxon>
        <taxon>Caryophylleae</taxon>
        <taxon>Saponaria</taxon>
    </lineage>
</organism>
<dbReference type="SUPFAM" id="SSF47473">
    <property type="entry name" value="EF-hand"/>
    <property type="match status" value="1"/>
</dbReference>
<dbReference type="GO" id="GO:0051209">
    <property type="term" value="P:release of sequestered calcium ion into cytosol"/>
    <property type="evidence" value="ECO:0007669"/>
    <property type="project" value="TreeGrafter"/>
</dbReference>
<evidence type="ECO:0000256" key="11">
    <source>
        <dbReference type="RuleBase" id="RU361133"/>
    </source>
</evidence>
<feature type="domain" description="PI-PLC Y-box" evidence="14">
    <location>
        <begin position="351"/>
        <end position="437"/>
    </location>
</feature>
<dbReference type="InterPro" id="IPR011992">
    <property type="entry name" value="EF-hand-dom_pair"/>
</dbReference>
<keyword evidence="7 11" id="KW-0442">Lipid degradation</keyword>
<comment type="cofactor">
    <cofactor evidence="2">
        <name>Ca(2+)</name>
        <dbReference type="ChEBI" id="CHEBI:29108"/>
    </cofactor>
</comment>
<comment type="catalytic activity">
    <reaction evidence="1 11">
        <text>a 1,2-diacyl-sn-glycero-3-phospho-(1D-myo-inositol-4,5-bisphosphate) + H2O = 1D-myo-inositol 1,4,5-trisphosphate + a 1,2-diacyl-sn-glycerol + H(+)</text>
        <dbReference type="Rhea" id="RHEA:33179"/>
        <dbReference type="ChEBI" id="CHEBI:15377"/>
        <dbReference type="ChEBI" id="CHEBI:15378"/>
        <dbReference type="ChEBI" id="CHEBI:17815"/>
        <dbReference type="ChEBI" id="CHEBI:58456"/>
        <dbReference type="ChEBI" id="CHEBI:203600"/>
        <dbReference type="EC" id="3.1.4.11"/>
    </reaction>
</comment>